<sequence>MKRKLGIKRVLLASAALFVALVAVAPTASADNAVKLRILLITTGEIAEDLGFAYIKPVLDEMGVPYDVLNAQKQDLTLATLASSPAGAICKAEDPGCVGNYNGIILTDADLVPNFTPSEWDLLHDYEKNFGVREAVLSGWPATYSDPKPPHGVYLDYGLVYSTSGSDYDARWTVPAAYSKEIFEYVNKDNPFPITYFAFASNPRNDGNGLRDGSVPYAEPVLETGNGEALVSIVRYMMPGRITPVREVLISTITNARFLVHSEVLAYEFVNWATQGLFVGSRFIHMAAHVDDLFRRNTLWDPVLKKDSPTRTYRLNSLDINNAVSKQIALRAAHPAADNFKLDFAFNGSGAVVDPEAEPLTANLTEDLVAAVVANKTHFRFINHTFAHADLDKAPVPAGAPCDYATFTNIQAIRAEIIKNRTVWELLDLPERNQNDRVLISGGHSGLRDRKCTNDPALHAHMFDVQADDIALDKGGANPLFLKAAASVNVDYLAADSSQRAENAEQYIAQYEDGSRTDRLILPRWPTNIFYNVTNPPQLEDEYNYIYHDRFVNAGQNPCEIPGATCSPRSYAEILMVEADIALRHMLTFNKWPHFFHQANLARYNESGNTLEFDWLNAVFTEYERLSTLPVKNFPYYLIGDLTAESLKARSAAIQATWNRTTNEVTLSASKAIPYLRATGLSGGELYGGQLIREITVDTNSTGYTVDRGLTQPVHEARGKAAEAGQPPNDEYRKKIRKANDLKLKAQEPLFPAQAKWLAKGYKETAQIAARQGAGPRPILDAAAYFESESEPSARLGPNNRRRDAQ</sequence>
<feature type="chain" id="PRO_5010184103" description="Agd3 deacetylase domain-containing protein" evidence="2">
    <location>
        <begin position="31"/>
        <end position="806"/>
    </location>
</feature>
<proteinExistence type="predicted"/>
<accession>A0A1I4YEF1</accession>
<keyword evidence="5" id="KW-1185">Reference proteome</keyword>
<organism evidence="4 5">
    <name type="scientific">Nitrosospira briensis</name>
    <dbReference type="NCBI Taxonomy" id="35799"/>
    <lineage>
        <taxon>Bacteria</taxon>
        <taxon>Pseudomonadati</taxon>
        <taxon>Pseudomonadota</taxon>
        <taxon>Betaproteobacteria</taxon>
        <taxon>Nitrosomonadales</taxon>
        <taxon>Nitrosomonadaceae</taxon>
        <taxon>Nitrosospira</taxon>
    </lineage>
</organism>
<feature type="region of interest" description="Disordered" evidence="1">
    <location>
        <begin position="781"/>
        <end position="806"/>
    </location>
</feature>
<gene>
    <name evidence="4" type="ORF">SAMN05216386_0657</name>
</gene>
<evidence type="ECO:0000313" key="4">
    <source>
        <dbReference type="EMBL" id="SFN36415.1"/>
    </source>
</evidence>
<feature type="domain" description="Agd3 deacetylase" evidence="3">
    <location>
        <begin position="506"/>
        <end position="609"/>
    </location>
</feature>
<protein>
    <recommendedName>
        <fullName evidence="3">Agd3 deacetylase domain-containing protein</fullName>
    </recommendedName>
</protein>
<dbReference type="Proteomes" id="UP000183107">
    <property type="component" value="Unassembled WGS sequence"/>
</dbReference>
<dbReference type="InterPro" id="IPR056826">
    <property type="entry name" value="Agd3_CE"/>
</dbReference>
<name>A0A1I4YEF1_9PROT</name>
<keyword evidence="2" id="KW-0732">Signal</keyword>
<dbReference type="EMBL" id="FOVJ01000001">
    <property type="protein sequence ID" value="SFN36415.1"/>
    <property type="molecule type" value="Genomic_DNA"/>
</dbReference>
<dbReference type="AlphaFoldDB" id="A0A1I4YEF1"/>
<reference evidence="5" key="1">
    <citation type="submission" date="2016-10" db="EMBL/GenBank/DDBJ databases">
        <authorList>
            <person name="Varghese N."/>
        </authorList>
    </citation>
    <scope>NUCLEOTIDE SEQUENCE [LARGE SCALE GENOMIC DNA]</scope>
    <source>
        <strain evidence="5">Nsp8</strain>
    </source>
</reference>
<dbReference type="STRING" id="1266925.GCA_000619905_01041"/>
<dbReference type="RefSeq" id="WP_256208347.1">
    <property type="nucleotide sequence ID" value="NZ_FOVJ01000001.1"/>
</dbReference>
<feature type="signal peptide" evidence="2">
    <location>
        <begin position="1"/>
        <end position="30"/>
    </location>
</feature>
<dbReference type="Pfam" id="PF25115">
    <property type="entry name" value="Agd3_CE"/>
    <property type="match status" value="1"/>
</dbReference>
<evidence type="ECO:0000313" key="5">
    <source>
        <dbReference type="Proteomes" id="UP000183107"/>
    </source>
</evidence>
<evidence type="ECO:0000256" key="2">
    <source>
        <dbReference type="SAM" id="SignalP"/>
    </source>
</evidence>
<evidence type="ECO:0000256" key="1">
    <source>
        <dbReference type="SAM" id="MobiDB-lite"/>
    </source>
</evidence>
<evidence type="ECO:0000259" key="3">
    <source>
        <dbReference type="Pfam" id="PF25115"/>
    </source>
</evidence>